<dbReference type="KEGG" id="bsb:Bresu_0110"/>
<dbReference type="eggNOG" id="COG1977">
    <property type="taxonomic scope" value="Bacteria"/>
</dbReference>
<dbReference type="SUPFAM" id="SSF54285">
    <property type="entry name" value="MoaD/ThiS"/>
    <property type="match status" value="1"/>
</dbReference>
<dbReference type="HOGENOM" id="CLU_114601_4_0_5"/>
<dbReference type="Proteomes" id="UP000002696">
    <property type="component" value="Chromosome"/>
</dbReference>
<keyword evidence="2" id="KW-1185">Reference proteome</keyword>
<dbReference type="Gene3D" id="3.10.20.30">
    <property type="match status" value="1"/>
</dbReference>
<dbReference type="InterPro" id="IPR003749">
    <property type="entry name" value="ThiS/MoaD-like"/>
</dbReference>
<gene>
    <name evidence="1" type="ordered locus">Bresu_0110</name>
</gene>
<dbReference type="EMBL" id="CP002102">
    <property type="protein sequence ID" value="ADK99424.1"/>
    <property type="molecule type" value="Genomic_DNA"/>
</dbReference>
<dbReference type="InterPro" id="IPR012675">
    <property type="entry name" value="Beta-grasp_dom_sf"/>
</dbReference>
<dbReference type="RefSeq" id="WP_013267529.1">
    <property type="nucleotide sequence ID" value="NC_014375.1"/>
</dbReference>
<protein>
    <submittedName>
        <fullName evidence="1">ThiamineS protein</fullName>
    </submittedName>
</protein>
<dbReference type="FunCoup" id="D9QIC2">
    <property type="interactions" value="112"/>
</dbReference>
<reference evidence="2" key="1">
    <citation type="journal article" date="2011" name="J. Bacteriol.">
        <title>Genome sequences of eight morphologically diverse alphaproteobacteria.</title>
        <authorList>
            <consortium name="US DOE Joint Genome Institute"/>
            <person name="Brown P.J."/>
            <person name="Kysela D.T."/>
            <person name="Buechlein A."/>
            <person name="Hemmerich C."/>
            <person name="Brun Y.V."/>
        </authorList>
    </citation>
    <scope>NUCLEOTIDE SEQUENCE [LARGE SCALE GENOMIC DNA]</scope>
    <source>
        <strain evidence="2">ATCC 15264 / DSM 4735 / LMG 14903 / NBRC 16000 / CB 81</strain>
    </source>
</reference>
<evidence type="ECO:0000313" key="2">
    <source>
        <dbReference type="Proteomes" id="UP000002696"/>
    </source>
</evidence>
<dbReference type="OrthoDB" id="9800712at2"/>
<dbReference type="InParanoid" id="D9QIC2"/>
<proteinExistence type="predicted"/>
<dbReference type="CDD" id="cd00754">
    <property type="entry name" value="Ubl_MoaD"/>
    <property type="match status" value="1"/>
</dbReference>
<dbReference type="Pfam" id="PF02597">
    <property type="entry name" value="ThiS"/>
    <property type="match status" value="1"/>
</dbReference>
<name>D9QIC2_BRESC</name>
<sequence>MARVLLFGSLADVAGWREREIDGDSVEALRATLAEDERLADRLARPGLMTVVNQVVVRGDHPVGPDDEVAFAPPVSGG</sequence>
<accession>D9QIC2</accession>
<evidence type="ECO:0000313" key="1">
    <source>
        <dbReference type="EMBL" id="ADK99424.1"/>
    </source>
</evidence>
<dbReference type="STRING" id="633149.Bresu_0110"/>
<dbReference type="InterPro" id="IPR016155">
    <property type="entry name" value="Mopterin_synth/thiamin_S_b"/>
</dbReference>
<dbReference type="AlphaFoldDB" id="D9QIC2"/>
<organism evidence="1 2">
    <name type="scientific">Brevundimonas subvibrioides (strain ATCC 15264 / DSM 4735 / LMG 14903 / NBRC 16000 / CB 81)</name>
    <name type="common">Caulobacter subvibrioides</name>
    <dbReference type="NCBI Taxonomy" id="633149"/>
    <lineage>
        <taxon>Bacteria</taxon>
        <taxon>Pseudomonadati</taxon>
        <taxon>Pseudomonadota</taxon>
        <taxon>Alphaproteobacteria</taxon>
        <taxon>Caulobacterales</taxon>
        <taxon>Caulobacteraceae</taxon>
        <taxon>Brevundimonas</taxon>
    </lineage>
</organism>
<dbReference type="BioCyc" id="BSUB633149:G1GM8-110-MONOMER"/>